<dbReference type="PANTHER" id="PTHR21660:SF1">
    <property type="entry name" value="ACYL-COENZYME A THIOESTERASE 13"/>
    <property type="match status" value="1"/>
</dbReference>
<dbReference type="Pfam" id="PF03061">
    <property type="entry name" value="4HBT"/>
    <property type="match status" value="1"/>
</dbReference>
<dbReference type="InterPro" id="IPR039298">
    <property type="entry name" value="ACOT13"/>
</dbReference>
<organism evidence="4 5">
    <name type="scientific">Antricoccus suffuscus</name>
    <dbReference type="NCBI Taxonomy" id="1629062"/>
    <lineage>
        <taxon>Bacteria</taxon>
        <taxon>Bacillati</taxon>
        <taxon>Actinomycetota</taxon>
        <taxon>Actinomycetes</taxon>
        <taxon>Geodermatophilales</taxon>
        <taxon>Antricoccaceae</taxon>
        <taxon>Antricoccus</taxon>
    </lineage>
</organism>
<evidence type="ECO:0000256" key="1">
    <source>
        <dbReference type="ARBA" id="ARBA00008324"/>
    </source>
</evidence>
<dbReference type="InterPro" id="IPR006683">
    <property type="entry name" value="Thioestr_dom"/>
</dbReference>
<reference evidence="4 5" key="1">
    <citation type="submission" date="2018-03" db="EMBL/GenBank/DDBJ databases">
        <title>Genomic Encyclopedia of Archaeal and Bacterial Type Strains, Phase II (KMG-II): from individual species to whole genera.</title>
        <authorList>
            <person name="Goeker M."/>
        </authorList>
    </citation>
    <scope>NUCLEOTIDE SEQUENCE [LARGE SCALE GENOMIC DNA]</scope>
    <source>
        <strain evidence="4 5">DSM 100065</strain>
    </source>
</reference>
<dbReference type="InterPro" id="IPR003736">
    <property type="entry name" value="PAAI_dom"/>
</dbReference>
<dbReference type="OrthoDB" id="9798208at2"/>
<sequence>MPIPTPPNPFRKLIGIEVAQRSGGTAICEAEIGPNLLQAAGIVHGGALSALFDSATVEAARGIYPEGTGIATIEMNLNFVRPVASGRLVATGTVEHSGRTTAVVLARITCNDKLIVTGRATLSITQAA</sequence>
<dbReference type="SUPFAM" id="SSF54637">
    <property type="entry name" value="Thioesterase/thiol ester dehydrase-isomerase"/>
    <property type="match status" value="1"/>
</dbReference>
<dbReference type="AlphaFoldDB" id="A0A2T0Z355"/>
<comment type="caution">
    <text evidence="4">The sequence shown here is derived from an EMBL/GenBank/DDBJ whole genome shotgun (WGS) entry which is preliminary data.</text>
</comment>
<evidence type="ECO:0000313" key="5">
    <source>
        <dbReference type="Proteomes" id="UP000237752"/>
    </source>
</evidence>
<dbReference type="RefSeq" id="WP_146135478.1">
    <property type="nucleotide sequence ID" value="NZ_PVUE01000029.1"/>
</dbReference>
<proteinExistence type="inferred from homology"/>
<dbReference type="PANTHER" id="PTHR21660">
    <property type="entry name" value="THIOESTERASE SUPERFAMILY MEMBER-RELATED"/>
    <property type="match status" value="1"/>
</dbReference>
<protein>
    <submittedName>
        <fullName evidence="4">Acyl-CoA thioesterase</fullName>
    </submittedName>
</protein>
<evidence type="ECO:0000259" key="3">
    <source>
        <dbReference type="Pfam" id="PF03061"/>
    </source>
</evidence>
<name>A0A2T0Z355_9ACTN</name>
<keyword evidence="2" id="KW-0378">Hydrolase</keyword>
<dbReference type="GO" id="GO:0047617">
    <property type="term" value="F:fatty acyl-CoA hydrolase activity"/>
    <property type="evidence" value="ECO:0007669"/>
    <property type="project" value="InterPro"/>
</dbReference>
<comment type="similarity">
    <text evidence="1">Belongs to the thioesterase PaaI family.</text>
</comment>
<gene>
    <name evidence="4" type="ORF">CLV47_12912</name>
</gene>
<dbReference type="Gene3D" id="3.10.129.10">
    <property type="entry name" value="Hotdog Thioesterase"/>
    <property type="match status" value="1"/>
</dbReference>
<dbReference type="InterPro" id="IPR029069">
    <property type="entry name" value="HotDog_dom_sf"/>
</dbReference>
<dbReference type="CDD" id="cd03443">
    <property type="entry name" value="PaaI_thioesterase"/>
    <property type="match status" value="1"/>
</dbReference>
<dbReference type="NCBIfam" id="TIGR00369">
    <property type="entry name" value="unchar_dom_1"/>
    <property type="match status" value="1"/>
</dbReference>
<accession>A0A2T0Z355</accession>
<dbReference type="EMBL" id="PVUE01000029">
    <property type="protein sequence ID" value="PRZ30770.1"/>
    <property type="molecule type" value="Genomic_DNA"/>
</dbReference>
<keyword evidence="5" id="KW-1185">Reference proteome</keyword>
<evidence type="ECO:0000313" key="4">
    <source>
        <dbReference type="EMBL" id="PRZ30770.1"/>
    </source>
</evidence>
<feature type="domain" description="Thioesterase" evidence="3">
    <location>
        <begin position="41"/>
        <end position="112"/>
    </location>
</feature>
<dbReference type="Proteomes" id="UP000237752">
    <property type="component" value="Unassembled WGS sequence"/>
</dbReference>
<evidence type="ECO:0000256" key="2">
    <source>
        <dbReference type="ARBA" id="ARBA00022801"/>
    </source>
</evidence>